<keyword evidence="1" id="KW-0805">Transcription regulation</keyword>
<dbReference type="EMBL" id="RKHK01000001">
    <property type="protein sequence ID" value="ROR72363.1"/>
    <property type="molecule type" value="Genomic_DNA"/>
</dbReference>
<evidence type="ECO:0000256" key="4">
    <source>
        <dbReference type="PROSITE-ProRule" id="PRU00335"/>
    </source>
</evidence>
<comment type="caution">
    <text evidence="6">The sequence shown here is derived from an EMBL/GenBank/DDBJ whole genome shotgun (WGS) entry which is preliminary data.</text>
</comment>
<evidence type="ECO:0000259" key="5">
    <source>
        <dbReference type="PROSITE" id="PS50977"/>
    </source>
</evidence>
<dbReference type="InterPro" id="IPR009057">
    <property type="entry name" value="Homeodomain-like_sf"/>
</dbReference>
<keyword evidence="2 4" id="KW-0238">DNA-binding</keyword>
<protein>
    <submittedName>
        <fullName evidence="6">TetR family transcriptional regulator</fullName>
    </submittedName>
</protein>
<keyword evidence="3" id="KW-0804">Transcription</keyword>
<evidence type="ECO:0000256" key="2">
    <source>
        <dbReference type="ARBA" id="ARBA00023125"/>
    </source>
</evidence>
<evidence type="ECO:0000256" key="1">
    <source>
        <dbReference type="ARBA" id="ARBA00023015"/>
    </source>
</evidence>
<dbReference type="Pfam" id="PF00440">
    <property type="entry name" value="TetR_N"/>
    <property type="match status" value="1"/>
</dbReference>
<dbReference type="SUPFAM" id="SSF46689">
    <property type="entry name" value="Homeodomain-like"/>
    <property type="match status" value="1"/>
</dbReference>
<sequence>MRHVQSVALGLFLERGFEAVTVEEVAERSEVSASTVYRYFGTKEGLVLHDEFDDQVLTGLTHFLHQGLTPWQAFEGALELVGEAHFVVEEEATLARIRLCLQNPSVRAAAHLMLEEMVDGLAEITAKAGHLTFPQARVLLGGIGGALFAALKNWHDAGGEGGWRRHVSEAVETVKSSVPG</sequence>
<dbReference type="PANTHER" id="PTHR30055">
    <property type="entry name" value="HTH-TYPE TRANSCRIPTIONAL REGULATOR RUTR"/>
    <property type="match status" value="1"/>
</dbReference>
<organism evidence="6 7">
    <name type="scientific">Bogoriella caseilytica</name>
    <dbReference type="NCBI Taxonomy" id="56055"/>
    <lineage>
        <taxon>Bacteria</taxon>
        <taxon>Bacillati</taxon>
        <taxon>Actinomycetota</taxon>
        <taxon>Actinomycetes</taxon>
        <taxon>Micrococcales</taxon>
        <taxon>Bogoriellaceae</taxon>
        <taxon>Bogoriella</taxon>
    </lineage>
</organism>
<dbReference type="GO" id="GO:0003700">
    <property type="term" value="F:DNA-binding transcription factor activity"/>
    <property type="evidence" value="ECO:0007669"/>
    <property type="project" value="TreeGrafter"/>
</dbReference>
<dbReference type="InterPro" id="IPR041347">
    <property type="entry name" value="MftR_C"/>
</dbReference>
<feature type="DNA-binding region" description="H-T-H motif" evidence="4">
    <location>
        <begin position="21"/>
        <end position="40"/>
    </location>
</feature>
<dbReference type="Proteomes" id="UP000280668">
    <property type="component" value="Unassembled WGS sequence"/>
</dbReference>
<reference evidence="6 7" key="1">
    <citation type="submission" date="2018-11" db="EMBL/GenBank/DDBJ databases">
        <title>Sequencing the genomes of 1000 actinobacteria strains.</title>
        <authorList>
            <person name="Klenk H.-P."/>
        </authorList>
    </citation>
    <scope>NUCLEOTIDE SEQUENCE [LARGE SCALE GENOMIC DNA]</scope>
    <source>
        <strain evidence="6 7">DSM 11294</strain>
    </source>
</reference>
<dbReference type="Gene3D" id="1.10.10.60">
    <property type="entry name" value="Homeodomain-like"/>
    <property type="match status" value="1"/>
</dbReference>
<accession>A0A3N2BAQ6</accession>
<evidence type="ECO:0000313" key="7">
    <source>
        <dbReference type="Proteomes" id="UP000280668"/>
    </source>
</evidence>
<name>A0A3N2BAQ6_9MICO</name>
<gene>
    <name evidence="6" type="ORF">EDD31_0714</name>
</gene>
<feature type="domain" description="HTH tetR-type" evidence="5">
    <location>
        <begin position="1"/>
        <end position="58"/>
    </location>
</feature>
<dbReference type="PRINTS" id="PR00455">
    <property type="entry name" value="HTHTETR"/>
</dbReference>
<dbReference type="InterPro" id="IPR050109">
    <property type="entry name" value="HTH-type_TetR-like_transc_reg"/>
</dbReference>
<proteinExistence type="predicted"/>
<dbReference type="PANTHER" id="PTHR30055:SF234">
    <property type="entry name" value="HTH-TYPE TRANSCRIPTIONAL REGULATOR BETI"/>
    <property type="match status" value="1"/>
</dbReference>
<dbReference type="OrthoDB" id="4546168at2"/>
<evidence type="ECO:0000256" key="3">
    <source>
        <dbReference type="ARBA" id="ARBA00023163"/>
    </source>
</evidence>
<dbReference type="Pfam" id="PF17754">
    <property type="entry name" value="TetR_C_14"/>
    <property type="match status" value="1"/>
</dbReference>
<dbReference type="Gene3D" id="1.10.357.10">
    <property type="entry name" value="Tetracycline Repressor, domain 2"/>
    <property type="match status" value="1"/>
</dbReference>
<dbReference type="AlphaFoldDB" id="A0A3N2BAQ6"/>
<dbReference type="InterPro" id="IPR001647">
    <property type="entry name" value="HTH_TetR"/>
</dbReference>
<dbReference type="GO" id="GO:0000976">
    <property type="term" value="F:transcription cis-regulatory region binding"/>
    <property type="evidence" value="ECO:0007669"/>
    <property type="project" value="TreeGrafter"/>
</dbReference>
<evidence type="ECO:0000313" key="6">
    <source>
        <dbReference type="EMBL" id="ROR72363.1"/>
    </source>
</evidence>
<dbReference type="PROSITE" id="PS50977">
    <property type="entry name" value="HTH_TETR_2"/>
    <property type="match status" value="1"/>
</dbReference>
<keyword evidence="7" id="KW-1185">Reference proteome</keyword>